<dbReference type="Proteomes" id="UP000215459">
    <property type="component" value="Unassembled WGS sequence"/>
</dbReference>
<keyword evidence="2 6" id="KW-0132">Cell division</keyword>
<dbReference type="Pfam" id="PF02875">
    <property type="entry name" value="Mur_ligase_C"/>
    <property type="match status" value="1"/>
</dbReference>
<dbReference type="GO" id="GO:0008360">
    <property type="term" value="P:regulation of cell shape"/>
    <property type="evidence" value="ECO:0007669"/>
    <property type="project" value="UniProtKB-KW"/>
</dbReference>
<comment type="subcellular location">
    <subcellularLocation>
        <location evidence="6">Cytoplasm</location>
    </subcellularLocation>
</comment>
<feature type="domain" description="Mur ligase C-terminal" evidence="7">
    <location>
        <begin position="307"/>
        <end position="433"/>
    </location>
</feature>
<dbReference type="SUPFAM" id="SSF53244">
    <property type="entry name" value="MurD-like peptide ligases, peptide-binding domain"/>
    <property type="match status" value="1"/>
</dbReference>
<dbReference type="Pfam" id="PF08245">
    <property type="entry name" value="Mur_ligase_M"/>
    <property type="match status" value="1"/>
</dbReference>
<sequence>MGGSLIRGTADRLVRSANLGKSKYLRSNQIYFYSKSKSWNRQLEALRRIRPIAAVVPEHLSSSLPSGVAVITHRNIPSAYWKLALWNMKKVPVRVVAVTGSAGKSTTTEMIHSILRQRLRTVKTQGNLNTFTFLPSYLLRLKPGDHLLLLEMGMKSLNNIARQCRVVRPQVGAVTNVGEAHVGSLGSLDAIVRAKQELVEGMRPGGTLFLNADCPGSKKLSTKRFRGTRKTFGITNPANLRAENVKYTNTGMTFDVLLDGRKHSFSIPTWGHHNVYNALAAIGIARSLDFSVSQIQRGLARVRLPKMRFQVIRGKSGRRLINDAWNANPSAMKAGLTVLHNMSDNRPTVAVLGNMLELGRYSRWAHQKVGQHAAKLRLKQLVTYGQLAKEIGRTAVANGMDSNKVFHFTNRSALIRHLKQTPEQSIIYFKASRKLHLEKVIDQLKHLR</sequence>
<protein>
    <recommendedName>
        <fullName evidence="6">UDP-N-acetylmuramoyl-tripeptide--D-alanyl-D-alanine ligase</fullName>
        <ecNumber evidence="6">6.3.2.10</ecNumber>
    </recommendedName>
</protein>
<accession>A0A235BB85</accession>
<comment type="catalytic activity">
    <reaction evidence="6">
        <text>D-alanyl-D-alanine + UDP-N-acetyl-alpha-D-muramoyl-L-alanyl-gamma-D-glutamyl-meso-2,6-diaminopimelate + ATP = UDP-N-acetyl-alpha-D-muramoyl-L-alanyl-gamma-D-glutamyl-meso-2,6-diaminopimeloyl-D-alanyl-D-alanine + ADP + phosphate + H(+)</text>
        <dbReference type="Rhea" id="RHEA:28374"/>
        <dbReference type="ChEBI" id="CHEBI:15378"/>
        <dbReference type="ChEBI" id="CHEBI:30616"/>
        <dbReference type="ChEBI" id="CHEBI:43474"/>
        <dbReference type="ChEBI" id="CHEBI:57822"/>
        <dbReference type="ChEBI" id="CHEBI:61386"/>
        <dbReference type="ChEBI" id="CHEBI:83905"/>
        <dbReference type="ChEBI" id="CHEBI:456216"/>
        <dbReference type="EC" id="6.3.2.10"/>
    </reaction>
</comment>
<dbReference type="SUPFAM" id="SSF53623">
    <property type="entry name" value="MurD-like peptide ligases, catalytic domain"/>
    <property type="match status" value="1"/>
</dbReference>
<keyword evidence="6" id="KW-0133">Cell shape</keyword>
<dbReference type="InterPro" id="IPR036615">
    <property type="entry name" value="Mur_ligase_C_dom_sf"/>
</dbReference>
<evidence type="ECO:0000256" key="2">
    <source>
        <dbReference type="ARBA" id="ARBA00022618"/>
    </source>
</evidence>
<feature type="domain" description="Mur ligase central" evidence="8">
    <location>
        <begin position="98"/>
        <end position="285"/>
    </location>
</feature>
<comment type="pathway">
    <text evidence="6">Cell wall biogenesis; peptidoglycan biosynthesis.</text>
</comment>
<dbReference type="NCBIfam" id="TIGR01143">
    <property type="entry name" value="murF"/>
    <property type="match status" value="1"/>
</dbReference>
<dbReference type="InterPro" id="IPR004101">
    <property type="entry name" value="Mur_ligase_C"/>
</dbReference>
<dbReference type="GO" id="GO:0009252">
    <property type="term" value="P:peptidoglycan biosynthetic process"/>
    <property type="evidence" value="ECO:0007669"/>
    <property type="project" value="UniProtKB-UniPathway"/>
</dbReference>
<dbReference type="UniPathway" id="UPA00219"/>
<gene>
    <name evidence="9" type="ORF">CHM34_00605</name>
</gene>
<keyword evidence="4" id="KW-0067">ATP-binding</keyword>
<dbReference type="GO" id="GO:0051301">
    <property type="term" value="P:cell division"/>
    <property type="evidence" value="ECO:0007669"/>
    <property type="project" value="UniProtKB-KW"/>
</dbReference>
<keyword evidence="5 6" id="KW-0131">Cell cycle</keyword>
<dbReference type="PANTHER" id="PTHR43024">
    <property type="entry name" value="UDP-N-ACETYLMURAMOYL-TRIPEPTIDE--D-ALANYL-D-ALANINE LIGASE"/>
    <property type="match status" value="1"/>
</dbReference>
<dbReference type="PANTHER" id="PTHR43024:SF1">
    <property type="entry name" value="UDP-N-ACETYLMURAMOYL-TRIPEPTIDE--D-ALANYL-D-ALANINE LIGASE"/>
    <property type="match status" value="1"/>
</dbReference>
<evidence type="ECO:0000313" key="10">
    <source>
        <dbReference type="Proteomes" id="UP000215459"/>
    </source>
</evidence>
<name>A0A235BB85_9BACL</name>
<keyword evidence="6" id="KW-0961">Cell wall biogenesis/degradation</keyword>
<reference evidence="9 10" key="1">
    <citation type="submission" date="2017-07" db="EMBL/GenBank/DDBJ databases">
        <title>The genome sequence of Paludifilum halophilum highlights mechanisms for microbial adaptation to high salt environemnts.</title>
        <authorList>
            <person name="Belbahri L."/>
        </authorList>
    </citation>
    <scope>NUCLEOTIDE SEQUENCE [LARGE SCALE GENOMIC DNA]</scope>
    <source>
        <strain evidence="9 10">DSM 102817</strain>
    </source>
</reference>
<dbReference type="GO" id="GO:0071555">
    <property type="term" value="P:cell wall organization"/>
    <property type="evidence" value="ECO:0007669"/>
    <property type="project" value="UniProtKB-KW"/>
</dbReference>
<evidence type="ECO:0000259" key="7">
    <source>
        <dbReference type="Pfam" id="PF02875"/>
    </source>
</evidence>
<comment type="function">
    <text evidence="6">Involved in cell wall formation. Catalyzes the final step in the synthesis of UDP-N-acetylmuramoyl-pentapeptide, the precursor of murein.</text>
</comment>
<dbReference type="GO" id="GO:0005524">
    <property type="term" value="F:ATP binding"/>
    <property type="evidence" value="ECO:0007669"/>
    <property type="project" value="UniProtKB-KW"/>
</dbReference>
<evidence type="ECO:0000256" key="1">
    <source>
        <dbReference type="ARBA" id="ARBA00022598"/>
    </source>
</evidence>
<dbReference type="Gene3D" id="3.90.190.20">
    <property type="entry name" value="Mur ligase, C-terminal domain"/>
    <property type="match status" value="1"/>
</dbReference>
<dbReference type="InterPro" id="IPR013221">
    <property type="entry name" value="Mur_ligase_cen"/>
</dbReference>
<evidence type="ECO:0000256" key="4">
    <source>
        <dbReference type="ARBA" id="ARBA00022840"/>
    </source>
</evidence>
<dbReference type="InterPro" id="IPR051046">
    <property type="entry name" value="MurCDEF_CellWall_CoF430Synth"/>
</dbReference>
<dbReference type="EMBL" id="NOWF01000001">
    <property type="protein sequence ID" value="OYD09553.1"/>
    <property type="molecule type" value="Genomic_DNA"/>
</dbReference>
<proteinExistence type="predicted"/>
<dbReference type="InterPro" id="IPR036565">
    <property type="entry name" value="Mur-like_cat_sf"/>
</dbReference>
<dbReference type="GO" id="GO:0008766">
    <property type="term" value="F:UDP-N-acetylmuramoylalanyl-D-glutamyl-2,6-diaminopimelate-D-alanyl-D-alanine ligase activity"/>
    <property type="evidence" value="ECO:0007669"/>
    <property type="project" value="RHEA"/>
</dbReference>
<keyword evidence="6" id="KW-0573">Peptidoglycan synthesis</keyword>
<evidence type="ECO:0000256" key="5">
    <source>
        <dbReference type="ARBA" id="ARBA00023306"/>
    </source>
</evidence>
<evidence type="ECO:0000256" key="6">
    <source>
        <dbReference type="RuleBase" id="RU004136"/>
    </source>
</evidence>
<evidence type="ECO:0000259" key="8">
    <source>
        <dbReference type="Pfam" id="PF08245"/>
    </source>
</evidence>
<dbReference type="Gene3D" id="3.40.1190.10">
    <property type="entry name" value="Mur-like, catalytic domain"/>
    <property type="match status" value="1"/>
</dbReference>
<dbReference type="GO" id="GO:0005737">
    <property type="term" value="C:cytoplasm"/>
    <property type="evidence" value="ECO:0007669"/>
    <property type="project" value="UniProtKB-SubCell"/>
</dbReference>
<keyword evidence="1" id="KW-0436">Ligase</keyword>
<evidence type="ECO:0000256" key="3">
    <source>
        <dbReference type="ARBA" id="ARBA00022741"/>
    </source>
</evidence>
<organism evidence="9 10">
    <name type="scientific">Paludifilum halophilum</name>
    <dbReference type="NCBI Taxonomy" id="1642702"/>
    <lineage>
        <taxon>Bacteria</taxon>
        <taxon>Bacillati</taxon>
        <taxon>Bacillota</taxon>
        <taxon>Bacilli</taxon>
        <taxon>Bacillales</taxon>
        <taxon>Thermoactinomycetaceae</taxon>
        <taxon>Paludifilum</taxon>
    </lineage>
</organism>
<dbReference type="AlphaFoldDB" id="A0A235BB85"/>
<comment type="caution">
    <text evidence="9">The sequence shown here is derived from an EMBL/GenBank/DDBJ whole genome shotgun (WGS) entry which is preliminary data.</text>
</comment>
<keyword evidence="3" id="KW-0547">Nucleotide-binding</keyword>
<dbReference type="OrthoDB" id="9801978at2"/>
<dbReference type="RefSeq" id="WP_094262653.1">
    <property type="nucleotide sequence ID" value="NZ_NOWF01000001.1"/>
</dbReference>
<keyword evidence="10" id="KW-1185">Reference proteome</keyword>
<evidence type="ECO:0000313" key="9">
    <source>
        <dbReference type="EMBL" id="OYD09553.1"/>
    </source>
</evidence>
<dbReference type="InterPro" id="IPR005863">
    <property type="entry name" value="UDP-N-AcMur_synth"/>
</dbReference>
<dbReference type="GO" id="GO:0047480">
    <property type="term" value="F:UDP-N-acetylmuramoyl-tripeptide-D-alanyl-D-alanine ligase activity"/>
    <property type="evidence" value="ECO:0007669"/>
    <property type="project" value="UniProtKB-EC"/>
</dbReference>
<dbReference type="EC" id="6.3.2.10" evidence="6"/>